<feature type="transmembrane region" description="Helical" evidence="2">
    <location>
        <begin position="83"/>
        <end position="102"/>
    </location>
</feature>
<name>A0AA88N2V7_CHASR</name>
<dbReference type="EMBL" id="JAUPFM010000005">
    <property type="protein sequence ID" value="KAK2850815.1"/>
    <property type="molecule type" value="Genomic_DNA"/>
</dbReference>
<dbReference type="PANTHER" id="PTHR33444">
    <property type="entry name" value="SI:DKEY-19B23.12-RELATED"/>
    <property type="match status" value="1"/>
</dbReference>
<keyword evidence="4" id="KW-1185">Reference proteome</keyword>
<organism evidence="3 4">
    <name type="scientific">Channa striata</name>
    <name type="common">Snakehead murrel</name>
    <name type="synonym">Ophicephalus striatus</name>
    <dbReference type="NCBI Taxonomy" id="64152"/>
    <lineage>
        <taxon>Eukaryota</taxon>
        <taxon>Metazoa</taxon>
        <taxon>Chordata</taxon>
        <taxon>Craniata</taxon>
        <taxon>Vertebrata</taxon>
        <taxon>Euteleostomi</taxon>
        <taxon>Actinopterygii</taxon>
        <taxon>Neopterygii</taxon>
        <taxon>Teleostei</taxon>
        <taxon>Neoteleostei</taxon>
        <taxon>Acanthomorphata</taxon>
        <taxon>Anabantaria</taxon>
        <taxon>Anabantiformes</taxon>
        <taxon>Channoidei</taxon>
        <taxon>Channidae</taxon>
        <taxon>Channa</taxon>
    </lineage>
</organism>
<dbReference type="PANTHER" id="PTHR33444:SF2">
    <property type="entry name" value="MARVEL DOMAIN-CONTAINING PROTEIN"/>
    <property type="match status" value="1"/>
</dbReference>
<comment type="caution">
    <text evidence="3">The sequence shown here is derived from an EMBL/GenBank/DDBJ whole genome shotgun (WGS) entry which is preliminary data.</text>
</comment>
<feature type="region of interest" description="Disordered" evidence="1">
    <location>
        <begin position="136"/>
        <end position="156"/>
    </location>
</feature>
<dbReference type="Proteomes" id="UP001187415">
    <property type="component" value="Unassembled WGS sequence"/>
</dbReference>
<dbReference type="InterPro" id="IPR040350">
    <property type="entry name" value="TMEM272"/>
</dbReference>
<sequence length="231" mass="25499">MAGNSPWNSSHLLEPQVFIIGCFVVLLAVFPVAQITIGALYMHECPVAPAVPVYVVVWGTLTLLLMALFGLSKLLGPAAPYKTLWKASMCSLVLFHIAWLIYGSYHVYSIYPPNYDKNLNDTNRLNIDIHSTSPPPDHRLGLSPENQNHTQSLQDPNSTSLIHSNQTLMEIIQTLALSNVSSETSGEALNAPRVAAAVAYCHKTVYLFAFWTTTMVYVFTINALASINCFR</sequence>
<evidence type="ECO:0000313" key="4">
    <source>
        <dbReference type="Proteomes" id="UP001187415"/>
    </source>
</evidence>
<feature type="transmembrane region" description="Helical" evidence="2">
    <location>
        <begin position="17"/>
        <end position="41"/>
    </location>
</feature>
<reference evidence="3" key="1">
    <citation type="submission" date="2023-07" db="EMBL/GenBank/DDBJ databases">
        <title>Chromosome-level Genome Assembly of Striped Snakehead (Channa striata).</title>
        <authorList>
            <person name="Liu H."/>
        </authorList>
    </citation>
    <scope>NUCLEOTIDE SEQUENCE</scope>
    <source>
        <strain evidence="3">Gz</strain>
        <tissue evidence="3">Muscle</tissue>
    </source>
</reference>
<accession>A0AA88N2V7</accession>
<keyword evidence="2" id="KW-0472">Membrane</keyword>
<gene>
    <name evidence="3" type="ORF">Q5P01_007091</name>
</gene>
<feature type="compositionally biased region" description="Polar residues" evidence="1">
    <location>
        <begin position="144"/>
        <end position="156"/>
    </location>
</feature>
<protein>
    <submittedName>
        <fullName evidence="3">Uncharacterized protein</fullName>
    </submittedName>
</protein>
<evidence type="ECO:0000256" key="2">
    <source>
        <dbReference type="SAM" id="Phobius"/>
    </source>
</evidence>
<feature type="transmembrane region" description="Helical" evidence="2">
    <location>
        <begin position="53"/>
        <end position="71"/>
    </location>
</feature>
<keyword evidence="2" id="KW-1133">Transmembrane helix</keyword>
<evidence type="ECO:0000313" key="3">
    <source>
        <dbReference type="EMBL" id="KAK2850815.1"/>
    </source>
</evidence>
<keyword evidence="2" id="KW-0812">Transmembrane</keyword>
<feature type="transmembrane region" description="Helical" evidence="2">
    <location>
        <begin position="208"/>
        <end position="230"/>
    </location>
</feature>
<evidence type="ECO:0000256" key="1">
    <source>
        <dbReference type="SAM" id="MobiDB-lite"/>
    </source>
</evidence>
<dbReference type="AlphaFoldDB" id="A0AA88N2V7"/>
<proteinExistence type="predicted"/>